<comment type="caution">
    <text evidence="2">The sequence shown here is derived from an EMBL/GenBank/DDBJ whole genome shotgun (WGS) entry which is preliminary data.</text>
</comment>
<evidence type="ECO:0000313" key="3">
    <source>
        <dbReference type="Proteomes" id="UP001596368"/>
    </source>
</evidence>
<organism evidence="2 3">
    <name type="scientific">Halobaculum litoreum</name>
    <dbReference type="NCBI Taxonomy" id="3031998"/>
    <lineage>
        <taxon>Archaea</taxon>
        <taxon>Methanobacteriati</taxon>
        <taxon>Methanobacteriota</taxon>
        <taxon>Stenosarchaea group</taxon>
        <taxon>Halobacteria</taxon>
        <taxon>Halobacteriales</taxon>
        <taxon>Haloferacaceae</taxon>
        <taxon>Halobaculum</taxon>
    </lineage>
</organism>
<sequence length="98" mass="10285">MSDRTDRLLALHVVLLALLTVSQTTTAPRNRPGNDRAARRGAGGRLRRRRVGPGVLSAGDRFGDRGDSAVAAGGTRERACRPCVTRPSDAPFCGSAAS</sequence>
<evidence type="ECO:0000313" key="2">
    <source>
        <dbReference type="EMBL" id="MFC7135917.1"/>
    </source>
</evidence>
<evidence type="ECO:0000256" key="1">
    <source>
        <dbReference type="SAM" id="MobiDB-lite"/>
    </source>
</evidence>
<name>A0ABD5XS35_9EURY</name>
<feature type="region of interest" description="Disordered" evidence="1">
    <location>
        <begin position="23"/>
        <end position="77"/>
    </location>
</feature>
<dbReference type="AlphaFoldDB" id="A0ABD5XS35"/>
<gene>
    <name evidence="2" type="ORF">ACFQRB_03695</name>
</gene>
<keyword evidence="3" id="KW-1185">Reference proteome</keyword>
<accession>A0ABD5XS35</accession>
<evidence type="ECO:0008006" key="4">
    <source>
        <dbReference type="Google" id="ProtNLM"/>
    </source>
</evidence>
<dbReference type="Proteomes" id="UP001596368">
    <property type="component" value="Unassembled WGS sequence"/>
</dbReference>
<protein>
    <recommendedName>
        <fullName evidence="4">Secreted protein</fullName>
    </recommendedName>
</protein>
<reference evidence="2 3" key="1">
    <citation type="journal article" date="2019" name="Int. J. Syst. Evol. Microbiol.">
        <title>The Global Catalogue of Microorganisms (GCM) 10K type strain sequencing project: providing services to taxonomists for standard genome sequencing and annotation.</title>
        <authorList>
            <consortium name="The Broad Institute Genomics Platform"/>
            <consortium name="The Broad Institute Genome Sequencing Center for Infectious Disease"/>
            <person name="Wu L."/>
            <person name="Ma J."/>
        </authorList>
    </citation>
    <scope>NUCLEOTIDE SEQUENCE [LARGE SCALE GENOMIC DNA]</scope>
    <source>
        <strain evidence="2 3">DT92</strain>
    </source>
</reference>
<proteinExistence type="predicted"/>
<dbReference type="EMBL" id="JBHSZG010000001">
    <property type="protein sequence ID" value="MFC7135917.1"/>
    <property type="molecule type" value="Genomic_DNA"/>
</dbReference>